<organism evidence="2 3">
    <name type="scientific">Terfezia boudieri ATCC MYA-4762</name>
    <dbReference type="NCBI Taxonomy" id="1051890"/>
    <lineage>
        <taxon>Eukaryota</taxon>
        <taxon>Fungi</taxon>
        <taxon>Dikarya</taxon>
        <taxon>Ascomycota</taxon>
        <taxon>Pezizomycotina</taxon>
        <taxon>Pezizomycetes</taxon>
        <taxon>Pezizales</taxon>
        <taxon>Pezizaceae</taxon>
        <taxon>Terfezia</taxon>
    </lineage>
</organism>
<dbReference type="InParanoid" id="A0A3N4M206"/>
<keyword evidence="3" id="KW-1185">Reference proteome</keyword>
<feature type="region of interest" description="Disordered" evidence="1">
    <location>
        <begin position="44"/>
        <end position="187"/>
    </location>
</feature>
<reference evidence="2 3" key="1">
    <citation type="journal article" date="2018" name="Nat. Ecol. Evol.">
        <title>Pezizomycetes genomes reveal the molecular basis of ectomycorrhizal truffle lifestyle.</title>
        <authorList>
            <person name="Murat C."/>
            <person name="Payen T."/>
            <person name="Noel B."/>
            <person name="Kuo A."/>
            <person name="Morin E."/>
            <person name="Chen J."/>
            <person name="Kohler A."/>
            <person name="Krizsan K."/>
            <person name="Balestrini R."/>
            <person name="Da Silva C."/>
            <person name="Montanini B."/>
            <person name="Hainaut M."/>
            <person name="Levati E."/>
            <person name="Barry K.W."/>
            <person name="Belfiori B."/>
            <person name="Cichocki N."/>
            <person name="Clum A."/>
            <person name="Dockter R.B."/>
            <person name="Fauchery L."/>
            <person name="Guy J."/>
            <person name="Iotti M."/>
            <person name="Le Tacon F."/>
            <person name="Lindquist E.A."/>
            <person name="Lipzen A."/>
            <person name="Malagnac F."/>
            <person name="Mello A."/>
            <person name="Molinier V."/>
            <person name="Miyauchi S."/>
            <person name="Poulain J."/>
            <person name="Riccioni C."/>
            <person name="Rubini A."/>
            <person name="Sitrit Y."/>
            <person name="Splivallo R."/>
            <person name="Traeger S."/>
            <person name="Wang M."/>
            <person name="Zifcakova L."/>
            <person name="Wipf D."/>
            <person name="Zambonelli A."/>
            <person name="Paolocci F."/>
            <person name="Nowrousian M."/>
            <person name="Ottonello S."/>
            <person name="Baldrian P."/>
            <person name="Spatafora J.W."/>
            <person name="Henrissat B."/>
            <person name="Nagy L.G."/>
            <person name="Aury J.M."/>
            <person name="Wincker P."/>
            <person name="Grigoriev I.V."/>
            <person name="Bonfante P."/>
            <person name="Martin F.M."/>
        </authorList>
    </citation>
    <scope>NUCLEOTIDE SEQUENCE [LARGE SCALE GENOMIC DNA]</scope>
    <source>
        <strain evidence="2 3">ATCC MYA-4762</strain>
    </source>
</reference>
<accession>A0A3N4M206</accession>
<sequence length="339" mass="36799">MVCGGPGVSAHGGEYIVHMNLHGVWFLIVKRAVPFVVLAKMPYSSPRPSSVQWQPQTRRRSAPHSPTLRPRTTPPESVEDLSFPETGSLSLAPAAAPPTPGSFPTIVTALPAFKPLPQPTTQRPHSHKLPVSNASATKARTTKDRVTTSSSRASSEPEAREPQSTSVLVTSEAPVRKHKPRDPNRLTNGVEKLAFNRVEKAETNKVEKPIVNGIEKPLVNGHQEASPAPQSWPPSGSEIPVLQPQPVEPQPTQPPQAYPFLHHLDLTVLPLYLLLMFLELCVAALDVVLDIFPHDIKLIVHCIKLLVDASAGKNILSVNKCGGAQGCNWLSKLDECCTK</sequence>
<evidence type="ECO:0000313" key="2">
    <source>
        <dbReference type="EMBL" id="RPB29080.1"/>
    </source>
</evidence>
<gene>
    <name evidence="2" type="ORF">L211DRAFT_845104</name>
</gene>
<dbReference type="Proteomes" id="UP000267821">
    <property type="component" value="Unassembled WGS sequence"/>
</dbReference>
<protein>
    <submittedName>
        <fullName evidence="2">Uncharacterized protein</fullName>
    </submittedName>
</protein>
<evidence type="ECO:0000313" key="3">
    <source>
        <dbReference type="Proteomes" id="UP000267821"/>
    </source>
</evidence>
<feature type="compositionally biased region" description="Polar residues" evidence="1">
    <location>
        <begin position="46"/>
        <end position="56"/>
    </location>
</feature>
<dbReference type="OrthoDB" id="5455808at2759"/>
<evidence type="ECO:0000256" key="1">
    <source>
        <dbReference type="SAM" id="MobiDB-lite"/>
    </source>
</evidence>
<dbReference type="EMBL" id="ML121528">
    <property type="protein sequence ID" value="RPB29080.1"/>
    <property type="molecule type" value="Genomic_DNA"/>
</dbReference>
<feature type="region of interest" description="Disordered" evidence="1">
    <location>
        <begin position="217"/>
        <end position="254"/>
    </location>
</feature>
<name>A0A3N4M206_9PEZI</name>
<proteinExistence type="predicted"/>
<dbReference type="AlphaFoldDB" id="A0A3N4M206"/>